<name>A0ABQ5YGW6_9NEIS</name>
<keyword evidence="2" id="KW-1185">Reference proteome</keyword>
<evidence type="ECO:0000313" key="2">
    <source>
        <dbReference type="Proteomes" id="UP001156706"/>
    </source>
</evidence>
<proteinExistence type="predicted"/>
<dbReference type="EMBL" id="BSOG01000004">
    <property type="protein sequence ID" value="GLR14241.1"/>
    <property type="molecule type" value="Genomic_DNA"/>
</dbReference>
<accession>A0ABQ5YGW6</accession>
<gene>
    <name evidence="1" type="ORF">GCM10007907_30310</name>
</gene>
<dbReference type="RefSeq" id="WP_284197324.1">
    <property type="nucleotide sequence ID" value="NZ_BSOG01000004.1"/>
</dbReference>
<organism evidence="1 2">
    <name type="scientific">Chitinimonas prasina</name>
    <dbReference type="NCBI Taxonomy" id="1434937"/>
    <lineage>
        <taxon>Bacteria</taxon>
        <taxon>Pseudomonadati</taxon>
        <taxon>Pseudomonadota</taxon>
        <taxon>Betaproteobacteria</taxon>
        <taxon>Neisseriales</taxon>
        <taxon>Chitinibacteraceae</taxon>
        <taxon>Chitinimonas</taxon>
    </lineage>
</organism>
<reference evidence="2" key="1">
    <citation type="journal article" date="2019" name="Int. J. Syst. Evol. Microbiol.">
        <title>The Global Catalogue of Microorganisms (GCM) 10K type strain sequencing project: providing services to taxonomists for standard genome sequencing and annotation.</title>
        <authorList>
            <consortium name="The Broad Institute Genomics Platform"/>
            <consortium name="The Broad Institute Genome Sequencing Center for Infectious Disease"/>
            <person name="Wu L."/>
            <person name="Ma J."/>
        </authorList>
    </citation>
    <scope>NUCLEOTIDE SEQUENCE [LARGE SCALE GENOMIC DNA]</scope>
    <source>
        <strain evidence="2">NBRC 110044</strain>
    </source>
</reference>
<evidence type="ECO:0000313" key="1">
    <source>
        <dbReference type="EMBL" id="GLR14241.1"/>
    </source>
</evidence>
<dbReference type="Proteomes" id="UP001156706">
    <property type="component" value="Unassembled WGS sequence"/>
</dbReference>
<sequence>MQAISDNPVSMASYASMQRAGGDLQFNFNLGVRFDAIGQTNPAARLIQLYPAAISAEAKRLGYAPLTYAARVFTHEVDHLMDMHRGVWQNTRYAEFQAYKMESLFQNWTRPSLDARRMIWHEVGEDYPHLPVGKNPFGGLRAQRSAGTLCLLNNDQH</sequence>
<comment type="caution">
    <text evidence="1">The sequence shown here is derived from an EMBL/GenBank/DDBJ whole genome shotgun (WGS) entry which is preliminary data.</text>
</comment>
<protein>
    <submittedName>
        <fullName evidence="1">Uncharacterized protein</fullName>
    </submittedName>
</protein>